<dbReference type="FunFam" id="3.30.420.40:FF:000012">
    <property type="entry name" value="tRNA N6-adenosine threonylcarbamoyltransferase"/>
    <property type="match status" value="1"/>
</dbReference>
<dbReference type="Gene3D" id="3.30.420.40">
    <property type="match status" value="2"/>
</dbReference>
<dbReference type="HAMAP" id="MF_01445">
    <property type="entry name" value="TsaD"/>
    <property type="match status" value="1"/>
</dbReference>
<name>A0A067M2V7_BOTB1</name>
<keyword evidence="2 7" id="KW-0808">Transferase</keyword>
<evidence type="ECO:0000256" key="1">
    <source>
        <dbReference type="ARBA" id="ARBA00012156"/>
    </source>
</evidence>
<dbReference type="GO" id="GO:0072670">
    <property type="term" value="P:mitochondrial tRNA threonylcarbamoyladenosine modification"/>
    <property type="evidence" value="ECO:0007669"/>
    <property type="project" value="TreeGrafter"/>
</dbReference>
<keyword evidence="5 7" id="KW-0012">Acyltransferase</keyword>
<dbReference type="Pfam" id="PF00814">
    <property type="entry name" value="TsaD"/>
    <property type="match status" value="1"/>
</dbReference>
<protein>
    <recommendedName>
        <fullName evidence="1">N(6)-L-threonylcarbamoyladenine synthase</fullName>
        <ecNumber evidence="1">2.3.1.234</ecNumber>
    </recommendedName>
</protein>
<dbReference type="InParanoid" id="A0A067M2V7"/>
<dbReference type="SUPFAM" id="SSF53067">
    <property type="entry name" value="Actin-like ATPase domain"/>
    <property type="match status" value="1"/>
</dbReference>
<dbReference type="FunCoup" id="A0A067M2V7">
    <property type="interactions" value="376"/>
</dbReference>
<comment type="similarity">
    <text evidence="7">Belongs to the KAE1 / TsaD family.</text>
</comment>
<comment type="subunit">
    <text evidence="7">Homodimer.</text>
</comment>
<comment type="subcellular location">
    <subcellularLocation>
        <location evidence="7">Mitochondrion</location>
    </subcellularLocation>
</comment>
<dbReference type="Proteomes" id="UP000027195">
    <property type="component" value="Unassembled WGS sequence"/>
</dbReference>
<dbReference type="NCBIfam" id="TIGR00329">
    <property type="entry name" value="gcp_kae1"/>
    <property type="match status" value="1"/>
</dbReference>
<evidence type="ECO:0000256" key="6">
    <source>
        <dbReference type="ARBA" id="ARBA00048117"/>
    </source>
</evidence>
<accession>A0A067M2V7</accession>
<dbReference type="GO" id="GO:0061711">
    <property type="term" value="F:tRNA N(6)-L-threonylcarbamoyladenine synthase activity"/>
    <property type="evidence" value="ECO:0007669"/>
    <property type="project" value="UniProtKB-EC"/>
</dbReference>
<dbReference type="PANTHER" id="PTHR11735">
    <property type="entry name" value="TRNA N6-ADENOSINE THREONYLCARBAMOYLTRANSFERASE"/>
    <property type="match status" value="1"/>
</dbReference>
<reference evidence="10" key="1">
    <citation type="journal article" date="2014" name="Proc. Natl. Acad. Sci. U.S.A.">
        <title>Extensive sampling of basidiomycete genomes demonstrates inadequacy of the white-rot/brown-rot paradigm for wood decay fungi.</title>
        <authorList>
            <person name="Riley R."/>
            <person name="Salamov A.A."/>
            <person name="Brown D.W."/>
            <person name="Nagy L.G."/>
            <person name="Floudas D."/>
            <person name="Held B.W."/>
            <person name="Levasseur A."/>
            <person name="Lombard V."/>
            <person name="Morin E."/>
            <person name="Otillar R."/>
            <person name="Lindquist E.A."/>
            <person name="Sun H."/>
            <person name="LaButti K.M."/>
            <person name="Schmutz J."/>
            <person name="Jabbour D."/>
            <person name="Luo H."/>
            <person name="Baker S.E."/>
            <person name="Pisabarro A.G."/>
            <person name="Walton J.D."/>
            <person name="Blanchette R.A."/>
            <person name="Henrissat B."/>
            <person name="Martin F."/>
            <person name="Cullen D."/>
            <person name="Hibbett D.S."/>
            <person name="Grigoriev I.V."/>
        </authorList>
    </citation>
    <scope>NUCLEOTIDE SEQUENCE [LARGE SCALE GENOMIC DNA]</scope>
    <source>
        <strain evidence="10">FD-172 SS1</strain>
    </source>
</reference>
<evidence type="ECO:0000256" key="3">
    <source>
        <dbReference type="ARBA" id="ARBA00022694"/>
    </source>
</evidence>
<dbReference type="GO" id="GO:0005739">
    <property type="term" value="C:mitochondrion"/>
    <property type="evidence" value="ECO:0007669"/>
    <property type="project" value="UniProtKB-SubCell"/>
</dbReference>
<evidence type="ECO:0000313" key="10">
    <source>
        <dbReference type="Proteomes" id="UP000027195"/>
    </source>
</evidence>
<dbReference type="InterPro" id="IPR000905">
    <property type="entry name" value="Gcp-like_dom"/>
</dbReference>
<evidence type="ECO:0000256" key="4">
    <source>
        <dbReference type="ARBA" id="ARBA00022723"/>
    </source>
</evidence>
<evidence type="ECO:0000256" key="7">
    <source>
        <dbReference type="HAMAP-Rule" id="MF_03179"/>
    </source>
</evidence>
<keyword evidence="10" id="KW-1185">Reference proteome</keyword>
<organism evidence="9 10">
    <name type="scientific">Botryobasidium botryosum (strain FD-172 SS1)</name>
    <dbReference type="NCBI Taxonomy" id="930990"/>
    <lineage>
        <taxon>Eukaryota</taxon>
        <taxon>Fungi</taxon>
        <taxon>Dikarya</taxon>
        <taxon>Basidiomycota</taxon>
        <taxon>Agaricomycotina</taxon>
        <taxon>Agaricomycetes</taxon>
        <taxon>Cantharellales</taxon>
        <taxon>Botryobasidiaceae</taxon>
        <taxon>Botryobasidium</taxon>
    </lineage>
</organism>
<dbReference type="CDD" id="cd24134">
    <property type="entry name" value="ASKHA_NBD_OSGEPL1_QRI7_euk"/>
    <property type="match status" value="1"/>
</dbReference>
<sequence>MASRLRNAGLFPAAQATRYLGKLYARPARFQRNFTVLALESSADDTCAAIVTSEKKILSNVVFKQHADHQEFGGIHPTVAIAAHQREMARVVRRALSEAGLTVHQIDGIAFTRGPGIGGCLSVGSNAAKTLAAALGKPLIGVHHMHAHALTPQLTCEAPPAFPFLTLLISGGHTLVLVAFSPTSFRLLATTVDESIGNAFDKVSRMLKIPWSRTSTGKLIGPGAALEQFALSPHISIPVDSLPKFTMPLRSKLAFSFSGLISHVQRHLATAPEDLTEEARVGVARAFQRAAVGQLEEKVKLGLEWCERRDVKVSSVVVSGGVASNLFLRERLSECLRSFNPEQPLPLLLPPPHLCTDNAAMIAWASMDRFLRQDYDDYSVELRSKWDIEELASGSEGN</sequence>
<keyword evidence="4 7" id="KW-0479">Metal-binding</keyword>
<dbReference type="InterPro" id="IPR022450">
    <property type="entry name" value="TsaD"/>
</dbReference>
<keyword evidence="7" id="KW-0496">Mitochondrion</keyword>
<dbReference type="PROSITE" id="PS01016">
    <property type="entry name" value="GLYCOPROTEASE"/>
    <property type="match status" value="1"/>
</dbReference>
<comment type="cofactor">
    <cofactor evidence="7">
        <name>a divalent metal cation</name>
        <dbReference type="ChEBI" id="CHEBI:60240"/>
    </cofactor>
    <text evidence="7">Binds 1 divalent metal cation per subunit.</text>
</comment>
<evidence type="ECO:0000259" key="8">
    <source>
        <dbReference type="Pfam" id="PF00814"/>
    </source>
</evidence>
<dbReference type="InterPro" id="IPR043129">
    <property type="entry name" value="ATPase_NBD"/>
</dbReference>
<feature type="domain" description="Gcp-like" evidence="8">
    <location>
        <begin position="56"/>
        <end position="364"/>
    </location>
</feature>
<dbReference type="PRINTS" id="PR00789">
    <property type="entry name" value="OSIALOPTASE"/>
</dbReference>
<keyword evidence="3 7" id="KW-0819">tRNA processing</keyword>
<dbReference type="HOGENOM" id="CLU_023208_4_3_1"/>
<dbReference type="PANTHER" id="PTHR11735:SF6">
    <property type="entry name" value="TRNA N6-ADENOSINE THREONYLCARBAMOYLTRANSFERASE, MITOCHONDRIAL"/>
    <property type="match status" value="1"/>
</dbReference>
<gene>
    <name evidence="9" type="ORF">BOTBODRAFT_116291</name>
</gene>
<dbReference type="STRING" id="930990.A0A067M2V7"/>
<proteinExistence type="inferred from homology"/>
<dbReference type="EC" id="2.3.1.234" evidence="1"/>
<dbReference type="EMBL" id="KL198071">
    <property type="protein sequence ID" value="KDQ10113.1"/>
    <property type="molecule type" value="Genomic_DNA"/>
</dbReference>
<evidence type="ECO:0000256" key="5">
    <source>
        <dbReference type="ARBA" id="ARBA00023315"/>
    </source>
</evidence>
<evidence type="ECO:0000256" key="2">
    <source>
        <dbReference type="ARBA" id="ARBA00022679"/>
    </source>
</evidence>
<comment type="catalytic activity">
    <reaction evidence="6 7">
        <text>L-threonylcarbamoyladenylate + adenosine(37) in tRNA = N(6)-L-threonylcarbamoyladenosine(37) in tRNA + AMP + H(+)</text>
        <dbReference type="Rhea" id="RHEA:37059"/>
        <dbReference type="Rhea" id="RHEA-COMP:10162"/>
        <dbReference type="Rhea" id="RHEA-COMP:10163"/>
        <dbReference type="ChEBI" id="CHEBI:15378"/>
        <dbReference type="ChEBI" id="CHEBI:73682"/>
        <dbReference type="ChEBI" id="CHEBI:74411"/>
        <dbReference type="ChEBI" id="CHEBI:74418"/>
        <dbReference type="ChEBI" id="CHEBI:456215"/>
        <dbReference type="EC" id="2.3.1.234"/>
    </reaction>
</comment>
<dbReference type="OrthoDB" id="10259622at2759"/>
<dbReference type="InterPro" id="IPR017860">
    <property type="entry name" value="Peptidase_M22_CS"/>
</dbReference>
<dbReference type="GO" id="GO:0046872">
    <property type="term" value="F:metal ion binding"/>
    <property type="evidence" value="ECO:0007669"/>
    <property type="project" value="UniProtKB-KW"/>
</dbReference>
<comment type="function">
    <text evidence="7">Required for the formation of a threonylcarbamoyl group on adenosine at position 37 (t(6)A37) in mitochondrial tRNAs that read codons beginning with adenine. Probably involved in the transfer of the threonylcarbamoyl moiety of threonylcarbamoyl-AMP (TC-AMP) to the N6 group of A37. Involved in mitochondrial genome maintenance.</text>
</comment>
<evidence type="ECO:0000313" key="9">
    <source>
        <dbReference type="EMBL" id="KDQ10113.1"/>
    </source>
</evidence>
<dbReference type="InterPro" id="IPR017861">
    <property type="entry name" value="KAE1/TsaD"/>
</dbReference>
<dbReference type="AlphaFoldDB" id="A0A067M2V7"/>